<gene>
    <name evidence="2" type="primary">anks1b</name>
    <name evidence="2" type="ORF">CFP56_022194</name>
</gene>
<organism evidence="2 3">
    <name type="scientific">Quercus suber</name>
    <name type="common">Cork oak</name>
    <dbReference type="NCBI Taxonomy" id="58331"/>
    <lineage>
        <taxon>Eukaryota</taxon>
        <taxon>Viridiplantae</taxon>
        <taxon>Streptophyta</taxon>
        <taxon>Embryophyta</taxon>
        <taxon>Tracheophyta</taxon>
        <taxon>Spermatophyta</taxon>
        <taxon>Magnoliopsida</taxon>
        <taxon>eudicotyledons</taxon>
        <taxon>Gunneridae</taxon>
        <taxon>Pentapetalae</taxon>
        <taxon>rosids</taxon>
        <taxon>fabids</taxon>
        <taxon>Fagales</taxon>
        <taxon>Fagaceae</taxon>
        <taxon>Quercus</taxon>
    </lineage>
</organism>
<dbReference type="PROSITE" id="PS50088">
    <property type="entry name" value="ANK_REPEAT"/>
    <property type="match status" value="1"/>
</dbReference>
<keyword evidence="1" id="KW-0040">ANK repeat</keyword>
<reference evidence="2 3" key="1">
    <citation type="journal article" date="2018" name="Sci. Data">
        <title>The draft genome sequence of cork oak.</title>
        <authorList>
            <person name="Ramos A.M."/>
            <person name="Usie A."/>
            <person name="Barbosa P."/>
            <person name="Barros P.M."/>
            <person name="Capote T."/>
            <person name="Chaves I."/>
            <person name="Simoes F."/>
            <person name="Abreu I."/>
            <person name="Carrasquinho I."/>
            <person name="Faro C."/>
            <person name="Guimaraes J.B."/>
            <person name="Mendonca D."/>
            <person name="Nobrega F."/>
            <person name="Rodrigues L."/>
            <person name="Saibo N.J.M."/>
            <person name="Varela M.C."/>
            <person name="Egas C."/>
            <person name="Matos J."/>
            <person name="Miguel C.M."/>
            <person name="Oliveira M.M."/>
            <person name="Ricardo C.P."/>
            <person name="Goncalves S."/>
        </authorList>
    </citation>
    <scope>NUCLEOTIDE SEQUENCE [LARGE SCALE GENOMIC DNA]</scope>
    <source>
        <strain evidence="3">cv. HL8</strain>
    </source>
</reference>
<dbReference type="Pfam" id="PF12796">
    <property type="entry name" value="Ank_2"/>
    <property type="match status" value="1"/>
</dbReference>
<accession>A0AAW0KBQ1</accession>
<dbReference type="InterPro" id="IPR002110">
    <property type="entry name" value="Ankyrin_rpt"/>
</dbReference>
<dbReference type="InterPro" id="IPR036770">
    <property type="entry name" value="Ankyrin_rpt-contain_sf"/>
</dbReference>
<evidence type="ECO:0000256" key="1">
    <source>
        <dbReference type="PROSITE-ProRule" id="PRU00023"/>
    </source>
</evidence>
<dbReference type="SMART" id="SM00248">
    <property type="entry name" value="ANK"/>
    <property type="match status" value="2"/>
</dbReference>
<dbReference type="AlphaFoldDB" id="A0AAW0KBQ1"/>
<dbReference type="Gene3D" id="1.25.40.20">
    <property type="entry name" value="Ankyrin repeat-containing domain"/>
    <property type="match status" value="1"/>
</dbReference>
<dbReference type="PANTHER" id="PTHR24121">
    <property type="entry name" value="NO MECHANORECEPTOR POTENTIAL C, ISOFORM D-RELATED"/>
    <property type="match status" value="1"/>
</dbReference>
<comment type="caution">
    <text evidence="2">The sequence shown here is derived from an EMBL/GenBank/DDBJ whole genome shotgun (WGS) entry which is preliminary data.</text>
</comment>
<sequence>MGKTCSMDPEKGFHEVHIEDDIEVILRKRKIELYNAVVEEREDFTVEAEVLREVTSTKNTILHVAAKSGKTKIAKKIIDFDPSLLHERNSKGNTPLLIAASLGHLDMTNFLLSQHQHMSLPLLMITNENNETALHMYTTIEN</sequence>
<evidence type="ECO:0000313" key="2">
    <source>
        <dbReference type="EMBL" id="KAK7836734.1"/>
    </source>
</evidence>
<dbReference type="PANTHER" id="PTHR24121:SF21">
    <property type="entry name" value="ANKYRIN REPEAT FAMILY PROTEIN"/>
    <property type="match status" value="1"/>
</dbReference>
<dbReference type="SUPFAM" id="SSF48403">
    <property type="entry name" value="Ankyrin repeat"/>
    <property type="match status" value="1"/>
</dbReference>
<proteinExistence type="predicted"/>
<dbReference type="PROSITE" id="PS50297">
    <property type="entry name" value="ANK_REP_REGION"/>
    <property type="match status" value="1"/>
</dbReference>
<evidence type="ECO:0000313" key="3">
    <source>
        <dbReference type="Proteomes" id="UP000237347"/>
    </source>
</evidence>
<keyword evidence="3" id="KW-1185">Reference proteome</keyword>
<protein>
    <submittedName>
        <fullName evidence="2">Ankyrin repeat and sterile alpha motif domain-containing protein 1b</fullName>
    </submittedName>
</protein>
<dbReference type="Proteomes" id="UP000237347">
    <property type="component" value="Unassembled WGS sequence"/>
</dbReference>
<dbReference type="EMBL" id="PKMF04000345">
    <property type="protein sequence ID" value="KAK7836734.1"/>
    <property type="molecule type" value="Genomic_DNA"/>
</dbReference>
<feature type="repeat" description="ANK" evidence="1">
    <location>
        <begin position="91"/>
        <end position="113"/>
    </location>
</feature>
<name>A0AAW0KBQ1_QUESU</name>